<evidence type="ECO:0000256" key="1">
    <source>
        <dbReference type="ARBA" id="ARBA00006756"/>
    </source>
</evidence>
<dbReference type="InterPro" id="IPR046364">
    <property type="entry name" value="Exo70_C"/>
</dbReference>
<organism evidence="5 6">
    <name type="scientific">Gossypium stocksii</name>
    <dbReference type="NCBI Taxonomy" id="47602"/>
    <lineage>
        <taxon>Eukaryota</taxon>
        <taxon>Viridiplantae</taxon>
        <taxon>Streptophyta</taxon>
        <taxon>Embryophyta</taxon>
        <taxon>Tracheophyta</taxon>
        <taxon>Spermatophyta</taxon>
        <taxon>Magnoliopsida</taxon>
        <taxon>eudicotyledons</taxon>
        <taxon>Gunneridae</taxon>
        <taxon>Pentapetalae</taxon>
        <taxon>rosids</taxon>
        <taxon>malvids</taxon>
        <taxon>Malvales</taxon>
        <taxon>Malvaceae</taxon>
        <taxon>Malvoideae</taxon>
        <taxon>Gossypium</taxon>
    </lineage>
</organism>
<dbReference type="Pfam" id="PF03081">
    <property type="entry name" value="Exo70_C"/>
    <property type="match status" value="1"/>
</dbReference>
<keyword evidence="3" id="KW-0653">Protein transport</keyword>
<dbReference type="Gene3D" id="1.20.1280.170">
    <property type="entry name" value="Exocyst complex component Exo70"/>
    <property type="match status" value="1"/>
</dbReference>
<dbReference type="EMBL" id="JAIQCV010000003">
    <property type="protein sequence ID" value="KAH1115065.1"/>
    <property type="molecule type" value="Genomic_DNA"/>
</dbReference>
<name>A0A9D4AGH7_9ROSI</name>
<dbReference type="InterPro" id="IPR004140">
    <property type="entry name" value="Exo70"/>
</dbReference>
<proteinExistence type="inferred from homology"/>
<comment type="similarity">
    <text evidence="1 3">Belongs to the EXO70 family.</text>
</comment>
<dbReference type="GO" id="GO:0015031">
    <property type="term" value="P:protein transport"/>
    <property type="evidence" value="ECO:0007669"/>
    <property type="project" value="UniProtKB-KW"/>
</dbReference>
<dbReference type="GO" id="GO:0000145">
    <property type="term" value="C:exocyst"/>
    <property type="evidence" value="ECO:0007669"/>
    <property type="project" value="InterPro"/>
</dbReference>
<dbReference type="Pfam" id="PF20669">
    <property type="entry name" value="Exo70_N"/>
    <property type="match status" value="1"/>
</dbReference>
<dbReference type="Proteomes" id="UP000828251">
    <property type="component" value="Unassembled WGS sequence"/>
</dbReference>
<evidence type="ECO:0000313" key="5">
    <source>
        <dbReference type="EMBL" id="KAH1115065.1"/>
    </source>
</evidence>
<dbReference type="SUPFAM" id="SSF74788">
    <property type="entry name" value="Cullin repeat-like"/>
    <property type="match status" value="1"/>
</dbReference>
<dbReference type="InterPro" id="IPR016159">
    <property type="entry name" value="Cullin_repeat-like_dom_sf"/>
</dbReference>
<comment type="function">
    <text evidence="3">Component of the exocyst complex.</text>
</comment>
<keyword evidence="2 3" id="KW-0813">Transport</keyword>
<dbReference type="AlphaFoldDB" id="A0A9D4AGH7"/>
<comment type="caution">
    <text evidence="5">The sequence shown here is derived from an EMBL/GenBank/DDBJ whole genome shotgun (WGS) entry which is preliminary data.</text>
</comment>
<dbReference type="PANTHER" id="PTHR12542:SF142">
    <property type="entry name" value="EXOCYST SUBUNIT EXO70 FAMILY PROTEIN"/>
    <property type="match status" value="1"/>
</dbReference>
<evidence type="ECO:0000256" key="2">
    <source>
        <dbReference type="ARBA" id="ARBA00022448"/>
    </source>
</evidence>
<dbReference type="PANTHER" id="PTHR12542">
    <property type="entry name" value="EXOCYST COMPLEX PROTEIN EXO70"/>
    <property type="match status" value="1"/>
</dbReference>
<keyword evidence="6" id="KW-1185">Reference proteome</keyword>
<evidence type="ECO:0000259" key="4">
    <source>
        <dbReference type="Pfam" id="PF03081"/>
    </source>
</evidence>
<reference evidence="5 6" key="1">
    <citation type="journal article" date="2021" name="Plant Biotechnol. J.">
        <title>Multi-omics assisted identification of the key and species-specific regulatory components of drought-tolerant mechanisms in Gossypium stocksii.</title>
        <authorList>
            <person name="Yu D."/>
            <person name="Ke L."/>
            <person name="Zhang D."/>
            <person name="Wu Y."/>
            <person name="Sun Y."/>
            <person name="Mei J."/>
            <person name="Sun J."/>
            <person name="Sun Y."/>
        </authorList>
    </citation>
    <scope>NUCLEOTIDE SEQUENCE [LARGE SCALE GENOMIC DNA]</scope>
    <source>
        <strain evidence="6">cv. E1</strain>
        <tissue evidence="5">Leaf</tissue>
    </source>
</reference>
<sequence>MGTTTTTTSLDAGGEDRVMAAAQQIVKSLNTAKEVREDMLLILSSFDNRLSNITNLIKKDSDSTGVRFDAAEKVILRWDSSSSNPETSRHSLPWEDSPHEAAEYLSAVDEILKLVVDVSIRSDNEIMDRAEAAVQLAMSRLEDEFRLILISNSVPLDAEGLYGSIRRVSLSFAANEGEIDEEFESFGEVDSVRGCFHERGASLGDDLCVDLINADAVVELKEIADRMIRSGYEKECVQTYSNVRRDALDEYLVILGVEKLSIEEVQKIEWKALDEKMKKWIQAIKITVRVLLSGEKRLCDQIFNGFDSIKEICFNETAKGCVMQLLNFGEAVAIGKRSSEKLFRILDMYDVLADALLDLEMMITDEFLCSEAKGVLSGLGDAAKGTFVEFENAVKSEASKKPMQNGEIHPLTRYVMNYVKLLVDYSKTLNLLLESDEDEEDDGLQSEDSELETTTPFAKRLLLLISSLESNLEEKSKLYEDGALHCIFLMNNILYIVQKVKDSELGKLLGDNWVRKRRGQVRQYATSYLRACWMKALYCLKDEGIGGSSNNASKVTLKERFKNFNACFEEIYRIQTGWKVPDPQLREELRISISEKVIPAYRSFMGRFGSQLESGRNSGKYIKYTPEDLENYLLDLFEGSPLILHHVRRKNS</sequence>
<accession>A0A9D4AGH7</accession>
<dbReference type="OrthoDB" id="1922221at2759"/>
<gene>
    <name evidence="5" type="ORF">J1N35_008443</name>
</gene>
<feature type="domain" description="Exocyst complex subunit Exo70 C-terminal" evidence="4">
    <location>
        <begin position="278"/>
        <end position="635"/>
    </location>
</feature>
<dbReference type="GO" id="GO:0006887">
    <property type="term" value="P:exocytosis"/>
    <property type="evidence" value="ECO:0007669"/>
    <property type="project" value="UniProtKB-KW"/>
</dbReference>
<protein>
    <recommendedName>
        <fullName evidence="3">Exocyst subunit Exo70 family protein</fullName>
    </recommendedName>
</protein>
<keyword evidence="3" id="KW-0268">Exocytosis</keyword>
<dbReference type="GO" id="GO:0005546">
    <property type="term" value="F:phosphatidylinositol-4,5-bisphosphate binding"/>
    <property type="evidence" value="ECO:0007669"/>
    <property type="project" value="InterPro"/>
</dbReference>
<evidence type="ECO:0000256" key="3">
    <source>
        <dbReference type="RuleBase" id="RU365026"/>
    </source>
</evidence>
<dbReference type="FunFam" id="1.20.1280.170:FF:000003">
    <property type="entry name" value="Exocyst subunit Exo70 family protein"/>
    <property type="match status" value="1"/>
</dbReference>
<evidence type="ECO:0000313" key="6">
    <source>
        <dbReference type="Proteomes" id="UP000828251"/>
    </source>
</evidence>